<comment type="caution">
    <text evidence="3">The sequence shown here is derived from an EMBL/GenBank/DDBJ whole genome shotgun (WGS) entry which is preliminary data.</text>
</comment>
<keyword evidence="1" id="KW-0812">Transmembrane</keyword>
<dbReference type="EMBL" id="JARKHS020006174">
    <property type="protein sequence ID" value="KAK8782896.1"/>
    <property type="molecule type" value="Genomic_DNA"/>
</dbReference>
<keyword evidence="1" id="KW-1133">Transmembrane helix</keyword>
<evidence type="ECO:0000313" key="4">
    <source>
        <dbReference type="Proteomes" id="UP001321473"/>
    </source>
</evidence>
<dbReference type="SMART" id="SM00327">
    <property type="entry name" value="VWA"/>
    <property type="match status" value="1"/>
</dbReference>
<dbReference type="NCBIfam" id="NF041940">
    <property type="entry name" value="choice_anch_X"/>
    <property type="match status" value="1"/>
</dbReference>
<evidence type="ECO:0000256" key="1">
    <source>
        <dbReference type="SAM" id="Phobius"/>
    </source>
</evidence>
<dbReference type="InterPro" id="IPR013642">
    <property type="entry name" value="CLCA_N"/>
</dbReference>
<organism evidence="3 4">
    <name type="scientific">Amblyomma americanum</name>
    <name type="common">Lone star tick</name>
    <dbReference type="NCBI Taxonomy" id="6943"/>
    <lineage>
        <taxon>Eukaryota</taxon>
        <taxon>Metazoa</taxon>
        <taxon>Ecdysozoa</taxon>
        <taxon>Arthropoda</taxon>
        <taxon>Chelicerata</taxon>
        <taxon>Arachnida</taxon>
        <taxon>Acari</taxon>
        <taxon>Parasitiformes</taxon>
        <taxon>Ixodida</taxon>
        <taxon>Ixodoidea</taxon>
        <taxon>Ixodidae</taxon>
        <taxon>Amblyomminae</taxon>
        <taxon>Amblyomma</taxon>
    </lineage>
</organism>
<dbReference type="Proteomes" id="UP001321473">
    <property type="component" value="Unassembled WGS sequence"/>
</dbReference>
<evidence type="ECO:0000259" key="2">
    <source>
        <dbReference type="PROSITE" id="PS50234"/>
    </source>
</evidence>
<protein>
    <recommendedName>
        <fullName evidence="2">VWFA domain-containing protein</fullName>
    </recommendedName>
</protein>
<reference evidence="3 4" key="1">
    <citation type="journal article" date="2023" name="Arcadia Sci">
        <title>De novo assembly of a long-read Amblyomma americanum tick genome.</title>
        <authorList>
            <person name="Chou S."/>
            <person name="Poskanzer K.E."/>
            <person name="Rollins M."/>
            <person name="Thuy-Boun P.S."/>
        </authorList>
    </citation>
    <scope>NUCLEOTIDE SEQUENCE [LARGE SCALE GENOMIC DNA]</scope>
    <source>
        <strain evidence="3">F_SG_1</strain>
        <tissue evidence="3">Salivary glands</tissue>
    </source>
</reference>
<keyword evidence="1" id="KW-0472">Membrane</keyword>
<feature type="domain" description="VWFA" evidence="2">
    <location>
        <begin position="344"/>
        <end position="520"/>
    </location>
</feature>
<dbReference type="PANTHER" id="PTHR10579:SF177">
    <property type="entry name" value="CALCIUM-ACTIVATED CHLORIDE CHANNEL REGULATOR 4-LIKE PROTEIN"/>
    <property type="match status" value="1"/>
</dbReference>
<dbReference type="GO" id="GO:0032991">
    <property type="term" value="C:protein-containing complex"/>
    <property type="evidence" value="ECO:0007669"/>
    <property type="project" value="UniProtKB-ARBA"/>
</dbReference>
<evidence type="ECO:0000313" key="3">
    <source>
        <dbReference type="EMBL" id="KAK8782896.1"/>
    </source>
</evidence>
<dbReference type="Pfam" id="PF08434">
    <property type="entry name" value="CLCA"/>
    <property type="match status" value="1"/>
</dbReference>
<dbReference type="InterPro" id="IPR002035">
    <property type="entry name" value="VWF_A"/>
</dbReference>
<dbReference type="InterPro" id="IPR051266">
    <property type="entry name" value="CLCR"/>
</dbReference>
<dbReference type="PROSITE" id="PS50234">
    <property type="entry name" value="VWFA"/>
    <property type="match status" value="1"/>
</dbReference>
<gene>
    <name evidence="3" type="ORF">V5799_015763</name>
</gene>
<dbReference type="InterPro" id="IPR036465">
    <property type="entry name" value="vWFA_dom_sf"/>
</dbReference>
<dbReference type="Pfam" id="PF00092">
    <property type="entry name" value="VWA"/>
    <property type="match status" value="1"/>
</dbReference>
<dbReference type="Gene3D" id="3.40.50.410">
    <property type="entry name" value="von Willebrand factor, type A domain"/>
    <property type="match status" value="1"/>
</dbReference>
<dbReference type="CDD" id="cd00198">
    <property type="entry name" value="vWFA"/>
    <property type="match status" value="1"/>
</dbReference>
<feature type="transmembrane region" description="Helical" evidence="1">
    <location>
        <begin position="960"/>
        <end position="986"/>
    </location>
</feature>
<name>A0AAQ4F718_AMBAM</name>
<keyword evidence="4" id="KW-1185">Reference proteome</keyword>
<dbReference type="PANTHER" id="PTHR10579">
    <property type="entry name" value="CALCIUM-ACTIVATED CHLORIDE CHANNEL REGULATOR"/>
    <property type="match status" value="1"/>
</dbReference>
<accession>A0AAQ4F718</accession>
<sequence>MDTHCYVPEMLHTCDVGEFGLTETTSFMGMRSTALLLFFVVVTQLGVYPVHSIRIDTATGAYEDIVVAIHPSVEYDERIIENIKALFSSASTFLHRATRGLVHFGSVTIAVPDTWPPRPGAATTTASLFPTSDVRVAAENPQYGDTPYTLQPRGCGERGEYIHLTPHFLSHLNGSIAEIYGSPEYQLVHEWAHFRYGVFDEYGDPESFRYPSLYCEFGMVRASACSEKIRFTASMDSGEPCRVYKGCRVSSKCKPRFRQKDKDPVTSSIMFMPYLKGVSEFCDSRDKKHNVYAPNKHNYLCDRKSTWEVISANEDFKGLPPADLQKVITVKFTEVQKREGALGRVIFALDVSGSMDDFHRIIHLKEAASHFINVLIPIGLEVGIVTFSTRAHTVAPLTSMKASVREQFVQKVERLSANGRTCIGCALRMALQMFKENKQSTEGSVIILMTDGEENERPYISDVVKELIAAQVVVNTIAFGTSAEQTLENLALRTGGKPFALQDGQSNIAVALESAFLDSTTALLDDHKRPVVVFEQSAKVVEKQEFQIVVDGDLGNETVISVLSKDAVSLKAELLYPDGKPCQDCLDSGPAKKGNYITFKIPGIATPGTWTLVVSHTLSGGEADIHIRATSLASGAAEEPVLVRAFLKKTEVAKAAEAVIYAEVTKGQKVVLHARVTATVIRPTRPYEVEVELFDDGLGADVTANDGIYSGYFTEFHGVGRYSVSARVVSGSDSVIVQGRKASGGLPALQPLAFSPGVANGADEAQGDDFHGIPLDQFVYVDEDIEVAEPDIVSSEKAPEFVRYAEGGSFRLTQDIKTSTIPPGSIQDLKVEDAFVTDNGTHVVLLAWTCPGAHLNSGNASHIELRASTQLVDVMKNYDTAVLITTGGGNITAGAVGSRQQLQFSLPDTLLPGGNKSSAQDFYFAARVWNEHGLYSSVSNVARVTFERPPLLASSYRGGLAWWAILLIVLAVIVSGGIIVGVIVIVRVLKKRKPREDVHSSGNVRRPPHNRW</sequence>
<dbReference type="AlphaFoldDB" id="A0AAQ4F718"/>
<dbReference type="SUPFAM" id="SSF53300">
    <property type="entry name" value="vWA-like"/>
    <property type="match status" value="1"/>
</dbReference>
<proteinExistence type="predicted"/>